<comment type="caution">
    <text evidence="2">The sequence shown here is derived from an EMBL/GenBank/DDBJ whole genome shotgun (WGS) entry which is preliminary data.</text>
</comment>
<gene>
    <name evidence="2" type="ORF">OLEA9_A016128</name>
</gene>
<reference evidence="2 3" key="1">
    <citation type="submission" date="2019-12" db="EMBL/GenBank/DDBJ databases">
        <authorList>
            <person name="Alioto T."/>
            <person name="Alioto T."/>
            <person name="Gomez Garrido J."/>
        </authorList>
    </citation>
    <scope>NUCLEOTIDE SEQUENCE [LARGE SCALE GENOMIC DNA]</scope>
</reference>
<keyword evidence="3" id="KW-1185">Reference proteome</keyword>
<evidence type="ECO:0000313" key="2">
    <source>
        <dbReference type="EMBL" id="CAA3031676.1"/>
    </source>
</evidence>
<feature type="region of interest" description="Disordered" evidence="1">
    <location>
        <begin position="167"/>
        <end position="189"/>
    </location>
</feature>
<accession>A0A8S0VK16</accession>
<dbReference type="PANTHER" id="PTHR31722">
    <property type="entry name" value="OS06G0675200 PROTEIN"/>
    <property type="match status" value="1"/>
</dbReference>
<dbReference type="Gramene" id="OE9A016128T1">
    <property type="protein sequence ID" value="OE9A016128C1"/>
    <property type="gene ID" value="OE9A016128"/>
</dbReference>
<feature type="region of interest" description="Disordered" evidence="1">
    <location>
        <begin position="379"/>
        <end position="422"/>
    </location>
</feature>
<evidence type="ECO:0000313" key="3">
    <source>
        <dbReference type="Proteomes" id="UP000594638"/>
    </source>
</evidence>
<sequence>MASACVNNLGLSPESFLDCPPSKYPSYGWLSPRISFSHEEEVKAAVVNPSTKTEAKSDNAVVEKTEKSDPEVSGEAFVDFEFRLEDPVTMLPADELFSDGKLMPLQISSIQKSMRSTPMTSEVRSPDTPILRIRTEISLTDPYLFSPKAPRCSSRWKELQGLKKLYQNSNAKPEDQKAASASNSKNAARSLKHLLHRSSKSSVNAFIDSSLSFPLLKDTDNESVSISSRLSLSSSSSGHEHDDLPRLSLDSDEPSTLTRSSHRNTSTVSRVRVVKPRALSPENPNTTTRVVRSPMQRAPESTAQACGVSADSPRMNSSGKVVFNNLERSSSSPSSFNGGPRYKHRGMERSYSANVRVTPVLNVPVCSLRGSSKSGVFGLFSSQQKKESSGGSSGNGGGNRGQKSQSKEPYGLNSRDGKHVMR</sequence>
<protein>
    <submittedName>
        <fullName evidence="2">Uncharacterized protein</fullName>
    </submittedName>
</protein>
<evidence type="ECO:0000256" key="1">
    <source>
        <dbReference type="SAM" id="MobiDB-lite"/>
    </source>
</evidence>
<dbReference type="EMBL" id="CACTIH010009470">
    <property type="protein sequence ID" value="CAA3031676.1"/>
    <property type="molecule type" value="Genomic_DNA"/>
</dbReference>
<feature type="compositionally biased region" description="Low complexity" evidence="1">
    <location>
        <begin position="178"/>
        <end position="189"/>
    </location>
</feature>
<dbReference type="Proteomes" id="UP000594638">
    <property type="component" value="Unassembled WGS sequence"/>
</dbReference>
<proteinExistence type="predicted"/>
<feature type="region of interest" description="Disordered" evidence="1">
    <location>
        <begin position="230"/>
        <end position="299"/>
    </location>
</feature>
<name>A0A8S0VK16_OLEEU</name>
<feature type="compositionally biased region" description="Gly residues" evidence="1">
    <location>
        <begin position="391"/>
        <end position="400"/>
    </location>
</feature>
<dbReference type="AlphaFoldDB" id="A0A8S0VK16"/>
<organism evidence="2 3">
    <name type="scientific">Olea europaea subsp. europaea</name>
    <dbReference type="NCBI Taxonomy" id="158383"/>
    <lineage>
        <taxon>Eukaryota</taxon>
        <taxon>Viridiplantae</taxon>
        <taxon>Streptophyta</taxon>
        <taxon>Embryophyta</taxon>
        <taxon>Tracheophyta</taxon>
        <taxon>Spermatophyta</taxon>
        <taxon>Magnoliopsida</taxon>
        <taxon>eudicotyledons</taxon>
        <taxon>Gunneridae</taxon>
        <taxon>Pentapetalae</taxon>
        <taxon>asterids</taxon>
        <taxon>lamiids</taxon>
        <taxon>Lamiales</taxon>
        <taxon>Oleaceae</taxon>
        <taxon>Oleeae</taxon>
        <taxon>Olea</taxon>
    </lineage>
</organism>
<dbReference type="OrthoDB" id="689767at2759"/>
<dbReference type="PANTHER" id="PTHR31722:SF0">
    <property type="entry name" value="OS06G0675200 PROTEIN"/>
    <property type="match status" value="1"/>
</dbReference>